<gene>
    <name evidence="3" type="ORF">LARSCL_LOCUS22118</name>
</gene>
<name>A0AAV2BZL0_9ARAC</name>
<dbReference type="PROSITE" id="PS50097">
    <property type="entry name" value="BTB"/>
    <property type="match status" value="1"/>
</dbReference>
<evidence type="ECO:0000259" key="2">
    <source>
        <dbReference type="PROSITE" id="PS50097"/>
    </source>
</evidence>
<proteinExistence type="predicted"/>
<dbReference type="SUPFAM" id="SSF54695">
    <property type="entry name" value="POZ domain"/>
    <property type="match status" value="1"/>
</dbReference>
<dbReference type="InterPro" id="IPR011333">
    <property type="entry name" value="SKP1/BTB/POZ_sf"/>
</dbReference>
<dbReference type="SMART" id="SM00875">
    <property type="entry name" value="BACK"/>
    <property type="match status" value="1"/>
</dbReference>
<dbReference type="GO" id="GO:0005829">
    <property type="term" value="C:cytosol"/>
    <property type="evidence" value="ECO:0007669"/>
    <property type="project" value="TreeGrafter"/>
</dbReference>
<feature type="region of interest" description="Disordered" evidence="1">
    <location>
        <begin position="485"/>
        <end position="504"/>
    </location>
</feature>
<dbReference type="PANTHER" id="PTHR45774">
    <property type="entry name" value="BTB/POZ DOMAIN-CONTAINING"/>
    <property type="match status" value="1"/>
</dbReference>
<dbReference type="EMBL" id="CAXIEN010000579">
    <property type="protein sequence ID" value="CAL1300783.1"/>
    <property type="molecule type" value="Genomic_DNA"/>
</dbReference>
<dbReference type="Proteomes" id="UP001497382">
    <property type="component" value="Unassembled WGS sequence"/>
</dbReference>
<accession>A0AAV2BZL0</accession>
<comment type="caution">
    <text evidence="3">The sequence shown here is derived from an EMBL/GenBank/DDBJ whole genome shotgun (WGS) entry which is preliminary data.</text>
</comment>
<evidence type="ECO:0000256" key="1">
    <source>
        <dbReference type="SAM" id="MobiDB-lite"/>
    </source>
</evidence>
<dbReference type="PANTHER" id="PTHR45774:SF3">
    <property type="entry name" value="BTB (POZ) DOMAIN-CONTAINING 2B-RELATED"/>
    <property type="match status" value="1"/>
</dbReference>
<sequence>MLKLGNMYGKSNNQMSWMSCVESDNEASETGSQHSDFGGYLCSRSPGLSQRMRYLCTNQLYTDVKFVVNCGIKPKPELRAHKAILAIGSEEFAKMLFGNAPQDTGRSTISEYEIKNVSFDAFKNVVEYLYTDDVFFENNLLVVQTMAAARKFQIQSLVSRCEAYFESMEISEESACSIFQMAIDNKMEGMKTRCSQFIQENTRGVIRSDDFRNSSLSTIRNICKLPRLNLSSEEELFEAVMEWANLQPGSKVSKREVLLPLLRSIHFLGIPAMKFTQIVKKCPDIFTAEEAMHIVMHLANPNQSTLAKLPSWFNKGLSRCFSTPQIERAGPSPLTSDRKLTISLRPFAKGYLSNLMSVLELKCLEGRYQIRALKLAFGDPVTALSCIPHMVITVSCESSNYSFKEHIKIENSKELVVPFTQSILMHTGQKVRIEAEANEVKNYKFLQFDEHNSFTERSPFECNLGSLPKVNRLFFISEVIYRNTPPREKPRGPRNFRRGKQSKW</sequence>
<feature type="domain" description="BTB" evidence="2">
    <location>
        <begin position="62"/>
        <end position="138"/>
    </location>
</feature>
<evidence type="ECO:0000313" key="3">
    <source>
        <dbReference type="EMBL" id="CAL1300783.1"/>
    </source>
</evidence>
<evidence type="ECO:0000313" key="4">
    <source>
        <dbReference type="Proteomes" id="UP001497382"/>
    </source>
</evidence>
<dbReference type="AlphaFoldDB" id="A0AAV2BZL0"/>
<keyword evidence="4" id="KW-1185">Reference proteome</keyword>
<dbReference type="Gene3D" id="1.25.40.420">
    <property type="match status" value="1"/>
</dbReference>
<dbReference type="Gene3D" id="3.30.710.10">
    <property type="entry name" value="Potassium Channel Kv1.1, Chain A"/>
    <property type="match status" value="1"/>
</dbReference>
<dbReference type="GO" id="GO:0022008">
    <property type="term" value="P:neurogenesis"/>
    <property type="evidence" value="ECO:0007669"/>
    <property type="project" value="TreeGrafter"/>
</dbReference>
<protein>
    <recommendedName>
        <fullName evidence="2">BTB domain-containing protein</fullName>
    </recommendedName>
</protein>
<dbReference type="InterPro" id="IPR000210">
    <property type="entry name" value="BTB/POZ_dom"/>
</dbReference>
<dbReference type="SMART" id="SM00225">
    <property type="entry name" value="BTB"/>
    <property type="match status" value="1"/>
</dbReference>
<organism evidence="3 4">
    <name type="scientific">Larinioides sclopetarius</name>
    <dbReference type="NCBI Taxonomy" id="280406"/>
    <lineage>
        <taxon>Eukaryota</taxon>
        <taxon>Metazoa</taxon>
        <taxon>Ecdysozoa</taxon>
        <taxon>Arthropoda</taxon>
        <taxon>Chelicerata</taxon>
        <taxon>Arachnida</taxon>
        <taxon>Araneae</taxon>
        <taxon>Araneomorphae</taxon>
        <taxon>Entelegynae</taxon>
        <taxon>Araneoidea</taxon>
        <taxon>Araneidae</taxon>
        <taxon>Larinioides</taxon>
    </lineage>
</organism>
<reference evidence="3 4" key="1">
    <citation type="submission" date="2024-04" db="EMBL/GenBank/DDBJ databases">
        <authorList>
            <person name="Rising A."/>
            <person name="Reimegard J."/>
            <person name="Sonavane S."/>
            <person name="Akerstrom W."/>
            <person name="Nylinder S."/>
            <person name="Hedman E."/>
            <person name="Kallberg Y."/>
        </authorList>
    </citation>
    <scope>NUCLEOTIDE SEQUENCE [LARGE SCALE GENOMIC DNA]</scope>
</reference>
<dbReference type="Pfam" id="PF07707">
    <property type="entry name" value="BACK"/>
    <property type="match status" value="1"/>
</dbReference>
<feature type="compositionally biased region" description="Basic residues" evidence="1">
    <location>
        <begin position="492"/>
        <end position="504"/>
    </location>
</feature>
<dbReference type="Pfam" id="PF00651">
    <property type="entry name" value="BTB"/>
    <property type="match status" value="1"/>
</dbReference>
<dbReference type="InterPro" id="IPR011705">
    <property type="entry name" value="BACK"/>
</dbReference>